<evidence type="ECO:0000256" key="3">
    <source>
        <dbReference type="ARBA" id="ARBA00023242"/>
    </source>
</evidence>
<feature type="region of interest" description="Disordered" evidence="4">
    <location>
        <begin position="204"/>
        <end position="224"/>
    </location>
</feature>
<name>A0AAN6X016_9PEZI</name>
<dbReference type="SMART" id="SM00066">
    <property type="entry name" value="GAL4"/>
    <property type="match status" value="1"/>
</dbReference>
<evidence type="ECO:0000313" key="8">
    <source>
        <dbReference type="Proteomes" id="UP001302126"/>
    </source>
</evidence>
<dbReference type="SUPFAM" id="SSF57701">
    <property type="entry name" value="Zn2/Cys6 DNA-binding domain"/>
    <property type="match status" value="1"/>
</dbReference>
<keyword evidence="2" id="KW-0479">Metal-binding</keyword>
<keyword evidence="5" id="KW-0812">Transmembrane</keyword>
<dbReference type="PANTHER" id="PTHR31001:SF49">
    <property type="entry name" value="ZN(II)2CYS6 TRANSCRIPTION FACTOR (EUROFUNG)"/>
    <property type="match status" value="1"/>
</dbReference>
<comment type="caution">
    <text evidence="7">The sequence shown here is derived from an EMBL/GenBank/DDBJ whole genome shotgun (WGS) entry which is preliminary data.</text>
</comment>
<feature type="domain" description="Zn(2)-C6 fungal-type" evidence="6">
    <location>
        <begin position="76"/>
        <end position="107"/>
    </location>
</feature>
<keyword evidence="5" id="KW-1133">Transmembrane helix</keyword>
<protein>
    <submittedName>
        <fullName evidence="7">Fusarisetin A cluster transcription factor fsa6</fullName>
    </submittedName>
</protein>
<dbReference type="Gene3D" id="4.10.240.10">
    <property type="entry name" value="Zn(2)-C6 fungal-type DNA-binding domain"/>
    <property type="match status" value="1"/>
</dbReference>
<dbReference type="SMART" id="SM00906">
    <property type="entry name" value="Fungal_trans"/>
    <property type="match status" value="1"/>
</dbReference>
<dbReference type="CDD" id="cd12148">
    <property type="entry name" value="fungal_TF_MHR"/>
    <property type="match status" value="1"/>
</dbReference>
<dbReference type="AlphaFoldDB" id="A0AAN6X016"/>
<dbReference type="GO" id="GO:0006351">
    <property type="term" value="P:DNA-templated transcription"/>
    <property type="evidence" value="ECO:0007669"/>
    <property type="project" value="InterPro"/>
</dbReference>
<comment type="subcellular location">
    <subcellularLocation>
        <location evidence="1">Nucleus</location>
    </subcellularLocation>
</comment>
<keyword evidence="3" id="KW-0539">Nucleus</keyword>
<dbReference type="Proteomes" id="UP001302126">
    <property type="component" value="Unassembled WGS sequence"/>
</dbReference>
<evidence type="ECO:0000313" key="7">
    <source>
        <dbReference type="EMBL" id="KAK4189617.1"/>
    </source>
</evidence>
<proteinExistence type="predicted"/>
<evidence type="ECO:0000256" key="2">
    <source>
        <dbReference type="ARBA" id="ARBA00022723"/>
    </source>
</evidence>
<dbReference type="GO" id="GO:0000981">
    <property type="term" value="F:DNA-binding transcription factor activity, RNA polymerase II-specific"/>
    <property type="evidence" value="ECO:0007669"/>
    <property type="project" value="InterPro"/>
</dbReference>
<dbReference type="InterPro" id="IPR036864">
    <property type="entry name" value="Zn2-C6_fun-type_DNA-bd_sf"/>
</dbReference>
<dbReference type="GO" id="GO:0008270">
    <property type="term" value="F:zinc ion binding"/>
    <property type="evidence" value="ECO:0007669"/>
    <property type="project" value="InterPro"/>
</dbReference>
<accession>A0AAN6X016</accession>
<feature type="compositionally biased region" description="Low complexity" evidence="4">
    <location>
        <begin position="714"/>
        <end position="723"/>
    </location>
</feature>
<dbReference type="PANTHER" id="PTHR31001">
    <property type="entry name" value="UNCHARACTERIZED TRANSCRIPTIONAL REGULATORY PROTEIN"/>
    <property type="match status" value="1"/>
</dbReference>
<reference evidence="7" key="2">
    <citation type="submission" date="2023-05" db="EMBL/GenBank/DDBJ databases">
        <authorList>
            <consortium name="Lawrence Berkeley National Laboratory"/>
            <person name="Steindorff A."/>
            <person name="Hensen N."/>
            <person name="Bonometti L."/>
            <person name="Westerberg I."/>
            <person name="Brannstrom I.O."/>
            <person name="Guillou S."/>
            <person name="Cros-Aarteil S."/>
            <person name="Calhoun S."/>
            <person name="Haridas S."/>
            <person name="Kuo A."/>
            <person name="Mondo S."/>
            <person name="Pangilinan J."/>
            <person name="Riley R."/>
            <person name="Labutti K."/>
            <person name="Andreopoulos B."/>
            <person name="Lipzen A."/>
            <person name="Chen C."/>
            <person name="Yanf M."/>
            <person name="Daum C."/>
            <person name="Ng V."/>
            <person name="Clum A."/>
            <person name="Ohm R."/>
            <person name="Martin F."/>
            <person name="Silar P."/>
            <person name="Natvig D."/>
            <person name="Lalanne C."/>
            <person name="Gautier V."/>
            <person name="Ament-Velasquez S.L."/>
            <person name="Kruys A."/>
            <person name="Hutchinson M.I."/>
            <person name="Powell A.J."/>
            <person name="Barry K."/>
            <person name="Miller A.N."/>
            <person name="Grigoriev I.V."/>
            <person name="Debuchy R."/>
            <person name="Gladieux P."/>
            <person name="Thoren M.H."/>
            <person name="Johannesson H."/>
        </authorList>
    </citation>
    <scope>NUCLEOTIDE SEQUENCE</scope>
    <source>
        <strain evidence="7">PSN309</strain>
    </source>
</reference>
<evidence type="ECO:0000256" key="1">
    <source>
        <dbReference type="ARBA" id="ARBA00004123"/>
    </source>
</evidence>
<organism evidence="7 8">
    <name type="scientific">Podospora australis</name>
    <dbReference type="NCBI Taxonomy" id="1536484"/>
    <lineage>
        <taxon>Eukaryota</taxon>
        <taxon>Fungi</taxon>
        <taxon>Dikarya</taxon>
        <taxon>Ascomycota</taxon>
        <taxon>Pezizomycotina</taxon>
        <taxon>Sordariomycetes</taxon>
        <taxon>Sordariomycetidae</taxon>
        <taxon>Sordariales</taxon>
        <taxon>Podosporaceae</taxon>
        <taxon>Podospora</taxon>
    </lineage>
</organism>
<feature type="transmembrane region" description="Helical" evidence="5">
    <location>
        <begin position="335"/>
        <end position="358"/>
    </location>
</feature>
<dbReference type="GO" id="GO:0005634">
    <property type="term" value="C:nucleus"/>
    <property type="evidence" value="ECO:0007669"/>
    <property type="project" value="UniProtKB-SubCell"/>
</dbReference>
<dbReference type="InterPro" id="IPR050613">
    <property type="entry name" value="Sec_Metabolite_Reg"/>
</dbReference>
<evidence type="ECO:0000256" key="4">
    <source>
        <dbReference type="SAM" id="MobiDB-lite"/>
    </source>
</evidence>
<dbReference type="EMBL" id="MU864373">
    <property type="protein sequence ID" value="KAK4189617.1"/>
    <property type="molecule type" value="Genomic_DNA"/>
</dbReference>
<dbReference type="Pfam" id="PF00172">
    <property type="entry name" value="Zn_clus"/>
    <property type="match status" value="1"/>
</dbReference>
<feature type="compositionally biased region" description="Polar residues" evidence="4">
    <location>
        <begin position="14"/>
        <end position="25"/>
    </location>
</feature>
<feature type="compositionally biased region" description="Pro residues" evidence="4">
    <location>
        <begin position="30"/>
        <end position="40"/>
    </location>
</feature>
<dbReference type="PROSITE" id="PS00463">
    <property type="entry name" value="ZN2_CY6_FUNGAL_1"/>
    <property type="match status" value="1"/>
</dbReference>
<feature type="transmembrane region" description="Helical" evidence="5">
    <location>
        <begin position="295"/>
        <end position="314"/>
    </location>
</feature>
<keyword evidence="5" id="KW-0472">Membrane</keyword>
<gene>
    <name evidence="7" type="ORF">QBC35DRAFT_492534</name>
</gene>
<feature type="region of interest" description="Disordered" evidence="4">
    <location>
        <begin position="689"/>
        <end position="747"/>
    </location>
</feature>
<keyword evidence="8" id="KW-1185">Reference proteome</keyword>
<dbReference type="InterPro" id="IPR007219">
    <property type="entry name" value="XnlR_reg_dom"/>
</dbReference>
<sequence length="835" mass="93558">MPPPPPRPRPTTTISPSNTNGQNARRSLLPMPPTPSPHPITPVGGGGPSPLMSALAAAAAGRPLPPGQKRTRVLLSCGPCRMSKQKCDRQQPCKNCTKKSREDLCEYAPKPDKTKPERSMAARLKRLEGMVREMMHNGQPLPPSMGGPPAAAVPSTIAQTVETDNSPHAQVVMGKEGTGSMTYVGATHFMAMLDDIEDLKSYFDDDDEEPNTADVKDSSFASPEAHSPEMMLLSGTVPTCKQDLIDLLPPRHVVDRLVQRYFSAASPSHHCVHRPTFGKQYNEFWQDPEKTHIQWISLLLIIVAMGTLLSIFTAPHELAQDSDVPPMERFRIYRAAALWALVAGKFSTPSILTLQPFLLYIESEFLINKTSQMNCYLLISVCIRMMLRMGLHRDPSKLPNITPFEGEMRRRMWHLAAQFDHLVSFHMGLPSMVHGIESDTLLPSNYVDDEDLDENCSQLPKPRPDSEYTLLTYPTWKSAMCQVFGLVAHQANSLTTPTYAQVLELDRRIEETWARVPSFMKTRKIPDNTVTDTPAMINQRFGLVSLYHKSRCVLHRRYLIEPIPKPEHAYSRRTCLEAAVELLEYQHFMHLATLPGGALRPSGWFITALAIHDFLIAAMIIYLVLQKDTESDDGEESDWINLDPGSPLPSREQLHGMLVRSHSIWVTISQNDPAYKKATDTLRMILKKLESKRGAGPQDPPTSPGSREEDSWHHMSQSHSQSQEPVSVRSLSMSDEQWDSELVGSEEPPIVDAQMPFSRTDLIPAQIPNPVSLEPWLELGMEQDQMISWDTFDSAMNSDNILYQQQMVEAWIPEGPLLDDVQLMATLGFQGPFSS</sequence>
<feature type="region of interest" description="Disordered" evidence="4">
    <location>
        <begin position="1"/>
        <end position="51"/>
    </location>
</feature>
<dbReference type="CDD" id="cd00067">
    <property type="entry name" value="GAL4"/>
    <property type="match status" value="1"/>
</dbReference>
<reference evidence="7" key="1">
    <citation type="journal article" date="2023" name="Mol. Phylogenet. Evol.">
        <title>Genome-scale phylogeny and comparative genomics of the fungal order Sordariales.</title>
        <authorList>
            <person name="Hensen N."/>
            <person name="Bonometti L."/>
            <person name="Westerberg I."/>
            <person name="Brannstrom I.O."/>
            <person name="Guillou S."/>
            <person name="Cros-Aarteil S."/>
            <person name="Calhoun S."/>
            <person name="Haridas S."/>
            <person name="Kuo A."/>
            <person name="Mondo S."/>
            <person name="Pangilinan J."/>
            <person name="Riley R."/>
            <person name="LaButti K."/>
            <person name="Andreopoulos B."/>
            <person name="Lipzen A."/>
            <person name="Chen C."/>
            <person name="Yan M."/>
            <person name="Daum C."/>
            <person name="Ng V."/>
            <person name="Clum A."/>
            <person name="Steindorff A."/>
            <person name="Ohm R.A."/>
            <person name="Martin F."/>
            <person name="Silar P."/>
            <person name="Natvig D.O."/>
            <person name="Lalanne C."/>
            <person name="Gautier V."/>
            <person name="Ament-Velasquez S.L."/>
            <person name="Kruys A."/>
            <person name="Hutchinson M.I."/>
            <person name="Powell A.J."/>
            <person name="Barry K."/>
            <person name="Miller A.N."/>
            <person name="Grigoriev I.V."/>
            <person name="Debuchy R."/>
            <person name="Gladieux P."/>
            <person name="Hiltunen Thoren M."/>
            <person name="Johannesson H."/>
        </authorList>
    </citation>
    <scope>NUCLEOTIDE SEQUENCE</scope>
    <source>
        <strain evidence="7">PSN309</strain>
    </source>
</reference>
<feature type="transmembrane region" description="Helical" evidence="5">
    <location>
        <begin position="604"/>
        <end position="625"/>
    </location>
</feature>
<dbReference type="Pfam" id="PF04082">
    <property type="entry name" value="Fungal_trans"/>
    <property type="match status" value="1"/>
</dbReference>
<dbReference type="InterPro" id="IPR001138">
    <property type="entry name" value="Zn2Cys6_DnaBD"/>
</dbReference>
<evidence type="ECO:0000256" key="5">
    <source>
        <dbReference type="SAM" id="Phobius"/>
    </source>
</evidence>
<dbReference type="PROSITE" id="PS50048">
    <property type="entry name" value="ZN2_CY6_FUNGAL_2"/>
    <property type="match status" value="1"/>
</dbReference>
<evidence type="ECO:0000259" key="6">
    <source>
        <dbReference type="PROSITE" id="PS50048"/>
    </source>
</evidence>
<dbReference type="GO" id="GO:0003677">
    <property type="term" value="F:DNA binding"/>
    <property type="evidence" value="ECO:0007669"/>
    <property type="project" value="InterPro"/>
</dbReference>